<dbReference type="EMBL" id="QEIT01000052">
    <property type="protein sequence ID" value="PWZ73997.1"/>
    <property type="molecule type" value="Genomic_DNA"/>
</dbReference>
<evidence type="ECO:0000259" key="1">
    <source>
        <dbReference type="Pfam" id="PF13349"/>
    </source>
</evidence>
<dbReference type="OMA" id="YDFRFQT"/>
<feature type="domain" description="DUF4097" evidence="1">
    <location>
        <begin position="45"/>
        <end position="279"/>
    </location>
</feature>
<protein>
    <recommendedName>
        <fullName evidence="1">DUF4097 domain-containing protein</fullName>
    </recommendedName>
</protein>
<reference evidence="2 3" key="1">
    <citation type="journal article" date="2018" name="Vet. Microbiol.">
        <title>Clonal diversity and geographic distribution of methicillin-resistant Staphylococcus pseudintermedius from Australian animals: Discovery of novel sequence types.</title>
        <authorList>
            <person name="Worthing K.A."/>
            <person name="Abraham S."/>
            <person name="Coombs G.W."/>
            <person name="Pang S."/>
            <person name="Saputra S."/>
            <person name="Jordan D."/>
            <person name="Trott D.J."/>
            <person name="Norris J.M."/>
        </authorList>
    </citation>
    <scope>NUCLEOTIDE SEQUENCE [LARGE SCALE GENOMIC DNA]</scope>
    <source>
        <strain evidence="2 3">ST525 1</strain>
    </source>
</reference>
<dbReference type="GeneID" id="93823345"/>
<dbReference type="AlphaFoldDB" id="A0A166R806"/>
<sequence length="280" mass="31555">MRKLFVFGLSCFLICFILGTAVWFGFEKKKQSVEKIDKTFEKNAINQIVINVDSTHIKMVPSDDFHISYEGKQDMKVSKQSRVLTITEMNRSGFRTPNLNPFNNLEGQLEIGIPQNQLKEIDLTSNLGAIDIVDVNVEHATIWNGDSGELNIHNSELTHSKFSANETLVNIENSRIDKSEFNIKQGKINGEKTLLKNSIFKLNSGDIHLKEMQTDCDFKSSVKDGNIYLGYRQPPTDVMLSLNPENGKAIINNDEIKKGKNGTGTHQIELYTTRGDITVD</sequence>
<dbReference type="RefSeq" id="WP_014613434.1">
    <property type="nucleotide sequence ID" value="NZ_AP019372.1"/>
</dbReference>
<evidence type="ECO:0000313" key="2">
    <source>
        <dbReference type="EMBL" id="PWZ73997.1"/>
    </source>
</evidence>
<proteinExistence type="predicted"/>
<dbReference type="InterPro" id="IPR025164">
    <property type="entry name" value="Toastrack_DUF4097"/>
</dbReference>
<dbReference type="eggNOG" id="COG3595">
    <property type="taxonomic scope" value="Bacteria"/>
</dbReference>
<evidence type="ECO:0000313" key="3">
    <source>
        <dbReference type="Proteomes" id="UP000246800"/>
    </source>
</evidence>
<dbReference type="Pfam" id="PF13349">
    <property type="entry name" value="DUF4097"/>
    <property type="match status" value="1"/>
</dbReference>
<comment type="caution">
    <text evidence="2">The sequence shown here is derived from an EMBL/GenBank/DDBJ whole genome shotgun (WGS) entry which is preliminary data.</text>
</comment>
<dbReference type="Proteomes" id="UP000246800">
    <property type="component" value="Unassembled WGS sequence"/>
</dbReference>
<name>A0A166R806_STAPS</name>
<organism evidence="2 3">
    <name type="scientific">Staphylococcus pseudintermedius</name>
    <dbReference type="NCBI Taxonomy" id="283734"/>
    <lineage>
        <taxon>Bacteria</taxon>
        <taxon>Bacillati</taxon>
        <taxon>Bacillota</taxon>
        <taxon>Bacilli</taxon>
        <taxon>Bacillales</taxon>
        <taxon>Staphylococcaceae</taxon>
        <taxon>Staphylococcus</taxon>
        <taxon>Staphylococcus intermedius group</taxon>
    </lineage>
</organism>
<accession>A0A166R806</accession>
<gene>
    <name evidence="2" type="ORF">DD902_09670</name>
</gene>